<feature type="compositionally biased region" description="Basic residues" evidence="1">
    <location>
        <begin position="292"/>
        <end position="303"/>
    </location>
</feature>
<evidence type="ECO:0000256" key="1">
    <source>
        <dbReference type="SAM" id="MobiDB-lite"/>
    </source>
</evidence>
<gene>
    <name evidence="3" type="ORF">AWC38_SpisGene20629</name>
</gene>
<sequence length="337" mass="38202">MGENYDTSVESHEEPQPSTSKAQSEYDDFLDRTAPKNMSELKLMNSSFEKYDQQEAKRLGTALRNYKKYMKMACLKMSDGGKVDGRGRLTDSFVDRMQKYYGRAIRENAGDLHQMKNSVWAIYHHMIKDDSCSLEEQHKLCPKGEGTWCKFWKAPEEYKEDKRLPCVFIDELKPIFIRLTNDDLLKRCLQGQSQNRNESVNGQLWSRCPKSRYCGKRRVVIAVCETVGVFNTGAASKASLLESCGISPAHKISSKYRKQRQTIQSMKNSKADKLAYQTGAFGTSSKPETAGRKKKKNPPKQKKSTVALPAPSSSSGFDIVFVVPDVEFVAKERTGQQ</sequence>
<dbReference type="InterPro" id="IPR049012">
    <property type="entry name" value="Mutator_transp_dom"/>
</dbReference>
<dbReference type="Proteomes" id="UP000225706">
    <property type="component" value="Unassembled WGS sequence"/>
</dbReference>
<proteinExistence type="predicted"/>
<evidence type="ECO:0000313" key="3">
    <source>
        <dbReference type="EMBL" id="PFX15162.1"/>
    </source>
</evidence>
<evidence type="ECO:0000259" key="2">
    <source>
        <dbReference type="Pfam" id="PF20700"/>
    </source>
</evidence>
<feature type="region of interest" description="Disordered" evidence="1">
    <location>
        <begin position="1"/>
        <end position="31"/>
    </location>
</feature>
<protein>
    <recommendedName>
        <fullName evidence="2">Mutator-like transposase domain-containing protein</fullName>
    </recommendedName>
</protein>
<dbReference type="Pfam" id="PF20700">
    <property type="entry name" value="Mutator"/>
    <property type="match status" value="1"/>
</dbReference>
<evidence type="ECO:0000313" key="4">
    <source>
        <dbReference type="Proteomes" id="UP000225706"/>
    </source>
</evidence>
<dbReference type="OrthoDB" id="5972331at2759"/>
<keyword evidence="4" id="KW-1185">Reference proteome</keyword>
<dbReference type="EMBL" id="LSMT01000678">
    <property type="protein sequence ID" value="PFX15162.1"/>
    <property type="molecule type" value="Genomic_DNA"/>
</dbReference>
<dbReference type="AlphaFoldDB" id="A0A2B4RFX4"/>
<name>A0A2B4RFX4_STYPI</name>
<accession>A0A2B4RFX4</accession>
<reference evidence="4" key="1">
    <citation type="journal article" date="2017" name="bioRxiv">
        <title>Comparative analysis of the genomes of Stylophora pistillata and Acropora digitifera provides evidence for extensive differences between species of corals.</title>
        <authorList>
            <person name="Voolstra C.R."/>
            <person name="Li Y."/>
            <person name="Liew Y.J."/>
            <person name="Baumgarten S."/>
            <person name="Zoccola D."/>
            <person name="Flot J.-F."/>
            <person name="Tambutte S."/>
            <person name="Allemand D."/>
            <person name="Aranda M."/>
        </authorList>
    </citation>
    <scope>NUCLEOTIDE SEQUENCE [LARGE SCALE GENOMIC DNA]</scope>
</reference>
<organism evidence="3 4">
    <name type="scientific">Stylophora pistillata</name>
    <name type="common">Smooth cauliflower coral</name>
    <dbReference type="NCBI Taxonomy" id="50429"/>
    <lineage>
        <taxon>Eukaryota</taxon>
        <taxon>Metazoa</taxon>
        <taxon>Cnidaria</taxon>
        <taxon>Anthozoa</taxon>
        <taxon>Hexacorallia</taxon>
        <taxon>Scleractinia</taxon>
        <taxon>Astrocoeniina</taxon>
        <taxon>Pocilloporidae</taxon>
        <taxon>Stylophora</taxon>
    </lineage>
</organism>
<comment type="caution">
    <text evidence="3">The sequence shown here is derived from an EMBL/GenBank/DDBJ whole genome shotgun (WGS) entry which is preliminary data.</text>
</comment>
<feature type="region of interest" description="Disordered" evidence="1">
    <location>
        <begin position="276"/>
        <end position="316"/>
    </location>
</feature>
<feature type="domain" description="Mutator-like transposase" evidence="2">
    <location>
        <begin position="63"/>
        <end position="149"/>
    </location>
</feature>